<evidence type="ECO:0000256" key="1">
    <source>
        <dbReference type="ARBA" id="ARBA00022448"/>
    </source>
</evidence>
<reference evidence="12 13" key="1">
    <citation type="submission" date="2019-01" db="EMBL/GenBank/DDBJ databases">
        <authorList>
            <person name="Chen W.-M."/>
        </authorList>
    </citation>
    <scope>NUCLEOTIDE SEQUENCE [LARGE SCALE GENOMIC DNA]</scope>
    <source>
        <strain evidence="12 13">KYPY4</strain>
    </source>
</reference>
<keyword evidence="4" id="KW-0997">Cell inner membrane</keyword>
<proteinExistence type="predicted"/>
<dbReference type="Gene3D" id="2.40.50.100">
    <property type="match status" value="1"/>
</dbReference>
<evidence type="ECO:0000256" key="3">
    <source>
        <dbReference type="ARBA" id="ARBA00022505"/>
    </source>
</evidence>
<dbReference type="Proteomes" id="UP000285575">
    <property type="component" value="Unassembled WGS sequence"/>
</dbReference>
<keyword evidence="6 12" id="KW-0067">ATP-binding</keyword>
<accession>A0A437RA99</accession>
<dbReference type="Pfam" id="PF03459">
    <property type="entry name" value="TOBE"/>
    <property type="match status" value="1"/>
</dbReference>
<keyword evidence="1" id="KW-0813">Transport</keyword>
<dbReference type="SMART" id="SM00382">
    <property type="entry name" value="AAA"/>
    <property type="match status" value="1"/>
</dbReference>
<name>A0A437RA99_9BURK</name>
<dbReference type="GO" id="GO:0005524">
    <property type="term" value="F:ATP binding"/>
    <property type="evidence" value="ECO:0007669"/>
    <property type="project" value="UniProtKB-KW"/>
</dbReference>
<dbReference type="PROSITE" id="PS00211">
    <property type="entry name" value="ABC_TRANSPORTER_1"/>
    <property type="match status" value="1"/>
</dbReference>
<keyword evidence="12" id="KW-0378">Hydrolase</keyword>
<protein>
    <submittedName>
        <fullName evidence="12">Molybdenum ABC transporter ATP-binding protein</fullName>
        <ecNumber evidence="12">3.6.3.29</ecNumber>
    </submittedName>
</protein>
<gene>
    <name evidence="12" type="primary">modC</name>
    <name evidence="12" type="ORF">EOE66_18660</name>
</gene>
<organism evidence="12 13">
    <name type="scientific">Rubrivivax rivuli</name>
    <dbReference type="NCBI Taxonomy" id="1862385"/>
    <lineage>
        <taxon>Bacteria</taxon>
        <taxon>Pseudomonadati</taxon>
        <taxon>Pseudomonadota</taxon>
        <taxon>Betaproteobacteria</taxon>
        <taxon>Burkholderiales</taxon>
        <taxon>Sphaerotilaceae</taxon>
        <taxon>Rubrivivax</taxon>
    </lineage>
</organism>
<dbReference type="NCBIfam" id="TIGR02142">
    <property type="entry name" value="modC_ABC"/>
    <property type="match status" value="1"/>
</dbReference>
<keyword evidence="5" id="KW-0547">Nucleotide-binding</keyword>
<feature type="domain" description="ABC transporter" evidence="10">
    <location>
        <begin position="3"/>
        <end position="240"/>
    </location>
</feature>
<keyword evidence="3 9" id="KW-0500">Molybdenum</keyword>
<keyword evidence="13" id="KW-1185">Reference proteome</keyword>
<dbReference type="RefSeq" id="WP_128230259.1">
    <property type="nucleotide sequence ID" value="NZ_SACR01000006.1"/>
</dbReference>
<dbReference type="GO" id="GO:0016887">
    <property type="term" value="F:ATP hydrolysis activity"/>
    <property type="evidence" value="ECO:0007669"/>
    <property type="project" value="InterPro"/>
</dbReference>
<dbReference type="GO" id="GO:0016020">
    <property type="term" value="C:membrane"/>
    <property type="evidence" value="ECO:0007669"/>
    <property type="project" value="InterPro"/>
</dbReference>
<dbReference type="EC" id="3.6.3.29" evidence="12"/>
<dbReference type="InterPro" id="IPR008995">
    <property type="entry name" value="Mo/tungstate-bd_C_term_dom"/>
</dbReference>
<dbReference type="Gene3D" id="3.40.50.300">
    <property type="entry name" value="P-loop containing nucleotide triphosphate hydrolases"/>
    <property type="match status" value="1"/>
</dbReference>
<dbReference type="AlphaFoldDB" id="A0A437RA99"/>
<evidence type="ECO:0000256" key="8">
    <source>
        <dbReference type="ARBA" id="ARBA00023136"/>
    </source>
</evidence>
<evidence type="ECO:0000256" key="2">
    <source>
        <dbReference type="ARBA" id="ARBA00022475"/>
    </source>
</evidence>
<evidence type="ECO:0000256" key="9">
    <source>
        <dbReference type="PROSITE-ProRule" id="PRU01213"/>
    </source>
</evidence>
<sequence>MSTPGEDALHIRLQLPRAGFTLDVDLQLPGRGITVLFGASGSGKTTVLRCVAGLERAPLGRVQIGSEAWQDSATRRWLPTWQRPLGYVFQEASLFEHLSVQQNLQFGLRRSRSPEGARVLAEAVRLLGIEALLGRAPAQLSGGERQRVAIARALATQPRLLLLDEPLAALDHARKREILPWLERLRDELRTPMLYVTHSADELARLADHVVLLEAGRVQAQGPAAAVLAALDSPVLTGDETSTLLPGEIAERDERWHLARVDFAGGSLWLRDAGLPVGRRVRLRVLARDVSLATEPPQGTSIQNQLPCVIAAMGPDSHPSQVLVQAQVDAGGAQSLLLARVTARAADALGLQAGQRAWLQVKSVALLQ</sequence>
<feature type="domain" description="Mop" evidence="11">
    <location>
        <begin position="299"/>
        <end position="368"/>
    </location>
</feature>
<dbReference type="EMBL" id="SACR01000006">
    <property type="protein sequence ID" value="RVU43701.1"/>
    <property type="molecule type" value="Genomic_DNA"/>
</dbReference>
<dbReference type="InterPro" id="IPR003593">
    <property type="entry name" value="AAA+_ATPase"/>
</dbReference>
<dbReference type="PANTHER" id="PTHR43514:SF10">
    <property type="entry name" value="MOLYBDENUM IMPORT ATP-BINDING PROTEIN MODC 2"/>
    <property type="match status" value="1"/>
</dbReference>
<evidence type="ECO:0000313" key="13">
    <source>
        <dbReference type="Proteomes" id="UP000285575"/>
    </source>
</evidence>
<dbReference type="PROSITE" id="PS50893">
    <property type="entry name" value="ABC_TRANSPORTER_2"/>
    <property type="match status" value="1"/>
</dbReference>
<evidence type="ECO:0000259" key="11">
    <source>
        <dbReference type="PROSITE" id="PS51866"/>
    </source>
</evidence>
<dbReference type="InterPro" id="IPR003439">
    <property type="entry name" value="ABC_transporter-like_ATP-bd"/>
</dbReference>
<evidence type="ECO:0000256" key="6">
    <source>
        <dbReference type="ARBA" id="ARBA00022840"/>
    </source>
</evidence>
<dbReference type="OrthoDB" id="5298774at2"/>
<dbReference type="InterPro" id="IPR017871">
    <property type="entry name" value="ABC_transporter-like_CS"/>
</dbReference>
<dbReference type="GO" id="GO:0015098">
    <property type="term" value="F:molybdate ion transmembrane transporter activity"/>
    <property type="evidence" value="ECO:0007669"/>
    <property type="project" value="InterPro"/>
</dbReference>
<dbReference type="InterPro" id="IPR027417">
    <property type="entry name" value="P-loop_NTPase"/>
</dbReference>
<dbReference type="InterPro" id="IPR011868">
    <property type="entry name" value="ModC_ABC_ATP-bd"/>
</dbReference>
<dbReference type="InterPro" id="IPR004606">
    <property type="entry name" value="Mop_domain"/>
</dbReference>
<keyword evidence="7" id="KW-1278">Translocase</keyword>
<evidence type="ECO:0000256" key="5">
    <source>
        <dbReference type="ARBA" id="ARBA00022741"/>
    </source>
</evidence>
<dbReference type="PANTHER" id="PTHR43514">
    <property type="entry name" value="ABC TRANSPORTER I FAMILY MEMBER 10"/>
    <property type="match status" value="1"/>
</dbReference>
<dbReference type="InterPro" id="IPR050334">
    <property type="entry name" value="Molybdenum_import_ModC"/>
</dbReference>
<dbReference type="SUPFAM" id="SSF52540">
    <property type="entry name" value="P-loop containing nucleoside triphosphate hydrolases"/>
    <property type="match status" value="1"/>
</dbReference>
<keyword evidence="2" id="KW-1003">Cell membrane</keyword>
<evidence type="ECO:0000259" key="10">
    <source>
        <dbReference type="PROSITE" id="PS50893"/>
    </source>
</evidence>
<evidence type="ECO:0000256" key="7">
    <source>
        <dbReference type="ARBA" id="ARBA00022967"/>
    </source>
</evidence>
<dbReference type="PROSITE" id="PS51866">
    <property type="entry name" value="MOP"/>
    <property type="match status" value="1"/>
</dbReference>
<dbReference type="GO" id="GO:0140359">
    <property type="term" value="F:ABC-type transporter activity"/>
    <property type="evidence" value="ECO:0007669"/>
    <property type="project" value="InterPro"/>
</dbReference>
<evidence type="ECO:0000256" key="4">
    <source>
        <dbReference type="ARBA" id="ARBA00022519"/>
    </source>
</evidence>
<dbReference type="SUPFAM" id="SSF50331">
    <property type="entry name" value="MOP-like"/>
    <property type="match status" value="1"/>
</dbReference>
<evidence type="ECO:0000313" key="12">
    <source>
        <dbReference type="EMBL" id="RVU43701.1"/>
    </source>
</evidence>
<comment type="caution">
    <text evidence="12">The sequence shown here is derived from an EMBL/GenBank/DDBJ whole genome shotgun (WGS) entry which is preliminary data.</text>
</comment>
<keyword evidence="8" id="KW-0472">Membrane</keyword>
<dbReference type="InterPro" id="IPR005116">
    <property type="entry name" value="Transp-assoc_OB_typ1"/>
</dbReference>
<dbReference type="Pfam" id="PF00005">
    <property type="entry name" value="ABC_tran"/>
    <property type="match status" value="1"/>
</dbReference>